<organism evidence="3">
    <name type="scientific">uncultured Sporomusa sp</name>
    <dbReference type="NCBI Taxonomy" id="307249"/>
    <lineage>
        <taxon>Bacteria</taxon>
        <taxon>Bacillati</taxon>
        <taxon>Bacillota</taxon>
        <taxon>Negativicutes</taxon>
        <taxon>Selenomonadales</taxon>
        <taxon>Sporomusaceae</taxon>
        <taxon>Sporomusa</taxon>
        <taxon>environmental samples</taxon>
    </lineage>
</organism>
<dbReference type="PANTHER" id="PTHR43000">
    <property type="entry name" value="DTDP-D-GLUCOSE 4,6-DEHYDRATASE-RELATED"/>
    <property type="match status" value="1"/>
</dbReference>
<name>A0A212M1E6_9FIRM</name>
<dbReference type="RefSeq" id="WP_288186006.1">
    <property type="nucleotide sequence ID" value="NZ_LT608335.1"/>
</dbReference>
<dbReference type="InterPro" id="IPR036291">
    <property type="entry name" value="NAD(P)-bd_dom_sf"/>
</dbReference>
<dbReference type="InterPro" id="IPR001509">
    <property type="entry name" value="Epimerase_deHydtase"/>
</dbReference>
<dbReference type="AlphaFoldDB" id="A0A212M1E6"/>
<sequence>MTDHTEKILVTGSNGFIGRALIQELKKNKYEVIVFDIGEGDIAEGLPDYTDVQHVFHLAAATFVPKSWESPKEFYRTNIMGTVSVMDFCTRHDCSFTLPSTYMYGVPQYLPIDENHPLQTDVSPYHSSKGAAEQIVEFYVKKMNVSGIILRMFNVYGYGQGKNFLIPSLLDKLISPDVPEISVADLEPRRDYVFIDDVIQALMLSMKQPAGFNIYNIGYGKSWSVSEVIETIESVFGIRKPYYSKGNRRPGEIMNTVADISKIQENLGWIPQYDLRQGILKIKEQMGS</sequence>
<dbReference type="PRINTS" id="PR01713">
    <property type="entry name" value="NUCEPIMERASE"/>
</dbReference>
<proteinExistence type="inferred from homology"/>
<feature type="domain" description="NAD-dependent epimerase/dehydratase" evidence="2">
    <location>
        <begin position="8"/>
        <end position="218"/>
    </location>
</feature>
<evidence type="ECO:0000313" key="3">
    <source>
        <dbReference type="EMBL" id="SCM83632.1"/>
    </source>
</evidence>
<dbReference type="Pfam" id="PF01370">
    <property type="entry name" value="Epimerase"/>
    <property type="match status" value="1"/>
</dbReference>
<accession>A0A212M1E6</accession>
<evidence type="ECO:0000259" key="2">
    <source>
        <dbReference type="Pfam" id="PF01370"/>
    </source>
</evidence>
<protein>
    <recommendedName>
        <fullName evidence="2">NAD-dependent epimerase/dehydratase domain-containing protein</fullName>
    </recommendedName>
</protein>
<evidence type="ECO:0000256" key="1">
    <source>
        <dbReference type="ARBA" id="ARBA00007637"/>
    </source>
</evidence>
<reference evidence="3" key="1">
    <citation type="submission" date="2016-08" db="EMBL/GenBank/DDBJ databases">
        <authorList>
            <person name="Seilhamer J.J."/>
        </authorList>
    </citation>
    <scope>NUCLEOTIDE SEQUENCE</scope>
    <source>
        <strain evidence="3">86</strain>
    </source>
</reference>
<gene>
    <name evidence="3" type="ORF">KL86SPO_70490</name>
</gene>
<comment type="similarity">
    <text evidence="1">Belongs to the NAD(P)-dependent epimerase/dehydratase family.</text>
</comment>
<dbReference type="Gene3D" id="3.40.50.720">
    <property type="entry name" value="NAD(P)-binding Rossmann-like Domain"/>
    <property type="match status" value="1"/>
</dbReference>
<dbReference type="SUPFAM" id="SSF51735">
    <property type="entry name" value="NAD(P)-binding Rossmann-fold domains"/>
    <property type="match status" value="1"/>
</dbReference>
<dbReference type="EMBL" id="FMJE01000007">
    <property type="protein sequence ID" value="SCM83632.1"/>
    <property type="molecule type" value="Genomic_DNA"/>
</dbReference>